<reference evidence="2 3" key="1">
    <citation type="submission" date="2016-07" db="EMBL/GenBank/DDBJ databases">
        <title>Pervasive Adenine N6-methylation of Active Genes in Fungi.</title>
        <authorList>
            <consortium name="DOE Joint Genome Institute"/>
            <person name="Mondo S.J."/>
            <person name="Dannebaum R.O."/>
            <person name="Kuo R.C."/>
            <person name="Labutti K."/>
            <person name="Haridas S."/>
            <person name="Kuo A."/>
            <person name="Salamov A."/>
            <person name="Ahrendt S.R."/>
            <person name="Lipzen A."/>
            <person name="Sullivan W."/>
            <person name="Andreopoulos W.B."/>
            <person name="Clum A."/>
            <person name="Lindquist E."/>
            <person name="Daum C."/>
            <person name="Ramamoorthy G.K."/>
            <person name="Gryganskyi A."/>
            <person name="Culley D."/>
            <person name="Magnuson J.K."/>
            <person name="James T.Y."/>
            <person name="O'Malley M.A."/>
            <person name="Stajich J.E."/>
            <person name="Spatafora J.W."/>
            <person name="Visel A."/>
            <person name="Grigoriev I.V."/>
        </authorList>
    </citation>
    <scope>NUCLEOTIDE SEQUENCE [LARGE SCALE GENOMIC DNA]</scope>
    <source>
        <strain evidence="2 3">62-1032</strain>
    </source>
</reference>
<feature type="region of interest" description="Disordered" evidence="1">
    <location>
        <begin position="629"/>
        <end position="765"/>
    </location>
</feature>
<dbReference type="InParanoid" id="A0A1Y2C893"/>
<dbReference type="AlphaFoldDB" id="A0A1Y2C893"/>
<feature type="compositionally biased region" description="Low complexity" evidence="1">
    <location>
        <begin position="521"/>
        <end position="542"/>
    </location>
</feature>
<feature type="region of interest" description="Disordered" evidence="1">
    <location>
        <begin position="322"/>
        <end position="474"/>
    </location>
</feature>
<dbReference type="EMBL" id="MCGR01000129">
    <property type="protein sequence ID" value="ORY43253.1"/>
    <property type="molecule type" value="Genomic_DNA"/>
</dbReference>
<feature type="compositionally biased region" description="Basic and acidic residues" evidence="1">
    <location>
        <begin position="440"/>
        <end position="456"/>
    </location>
</feature>
<feature type="compositionally biased region" description="Low complexity" evidence="1">
    <location>
        <begin position="122"/>
        <end position="133"/>
    </location>
</feature>
<feature type="compositionally biased region" description="Polar residues" evidence="1">
    <location>
        <begin position="703"/>
        <end position="715"/>
    </location>
</feature>
<evidence type="ECO:0000313" key="3">
    <source>
        <dbReference type="Proteomes" id="UP000193467"/>
    </source>
</evidence>
<feature type="region of interest" description="Disordered" evidence="1">
    <location>
        <begin position="118"/>
        <end position="309"/>
    </location>
</feature>
<feature type="compositionally biased region" description="Low complexity" evidence="1">
    <location>
        <begin position="657"/>
        <end position="669"/>
    </location>
</feature>
<feature type="compositionally biased region" description="Polar residues" evidence="1">
    <location>
        <begin position="419"/>
        <end position="428"/>
    </location>
</feature>
<sequence length="765" mass="80789">MSYRTSIATLATAFPAPPSSGDSRIGSGRVQQEQAAKDGNESMSWRPISAARPRGHGRSASMGGFGTAEREAVLVKRYSVYIPDTLKLPHDSLPSPPTTPPDEEQTARRLFYQLHSTTTKHPFPSAPSSSTFTNRRSSLANFTPPLSPPAAPATDRSVPAVSLPPPILPESRPPSTTATRPLARPTASASTSASTIHSQKSTPSKIKRKPVPQFEEDMEVVDDPLWDPTAGKRGGCSKAKAAPKDSTGVEGQLRRMSVEERGAEQAESPSKLGAASSLGSSVRATRPLPRTKPPPAAIPSQLPSPTLDISPVVRRSGFIFSAPLPGVSSATSAEDRESTTKSQVSSVFNERLSVDTDDGSLRSSSSCAGAASTIATSPSLDGWTPSTSSTSSRPSPSQPIPSSKRVFRPFALLRRKQSKSNIPLNSISAPLEAQAPSKPSKQEDELDRWMDIMRGGDEEEEEEEEPVPRAVARPFRTLTAAERASRASSRLSILSVQSFGANAREDDPTLVSPLVFSVPPLVYSSSSRSTSSREGSSISSRPRTLEEPRVSAMRHELSISAEASEESGVDGEDELSLEGDAGSSGSLDEFVDAPSSRRPSTSSMSSSFTDGSLVEIIGMEPRSEGLSTMMEVDEPPTPNPNHSIHATPKATCPPSPITASSATMAAPPSLFSAFSWTPDAPPPTRTSTPPVTLLAPSDDELSSSRANSPEPTSKVTPVEGKRRTSLTPRPPKPPKSPRRGSKASSGASIASSSIENVLEAAAVEL</sequence>
<feature type="compositionally biased region" description="Basic and acidic residues" evidence="1">
    <location>
        <begin position="543"/>
        <end position="557"/>
    </location>
</feature>
<feature type="compositionally biased region" description="Polar residues" evidence="1">
    <location>
        <begin position="361"/>
        <end position="379"/>
    </location>
</feature>
<feature type="region of interest" description="Disordered" evidence="1">
    <location>
        <begin position="521"/>
        <end position="614"/>
    </location>
</feature>
<keyword evidence="3" id="KW-1185">Reference proteome</keyword>
<feature type="region of interest" description="Disordered" evidence="1">
    <location>
        <begin position="1"/>
        <end position="64"/>
    </location>
</feature>
<feature type="compositionally biased region" description="Low complexity" evidence="1">
    <location>
        <begin position="742"/>
        <end position="754"/>
    </location>
</feature>
<dbReference type="Proteomes" id="UP000193467">
    <property type="component" value="Unassembled WGS sequence"/>
</dbReference>
<feature type="compositionally biased region" description="Low complexity" evidence="1">
    <location>
        <begin position="384"/>
        <end position="403"/>
    </location>
</feature>
<feature type="compositionally biased region" description="Low complexity" evidence="1">
    <location>
        <begin position="268"/>
        <end position="281"/>
    </location>
</feature>
<organism evidence="2 3">
    <name type="scientific">Leucosporidium creatinivorum</name>
    <dbReference type="NCBI Taxonomy" id="106004"/>
    <lineage>
        <taxon>Eukaryota</taxon>
        <taxon>Fungi</taxon>
        <taxon>Dikarya</taxon>
        <taxon>Basidiomycota</taxon>
        <taxon>Pucciniomycotina</taxon>
        <taxon>Microbotryomycetes</taxon>
        <taxon>Leucosporidiales</taxon>
        <taxon>Leucosporidium</taxon>
    </lineage>
</organism>
<feature type="compositionally biased region" description="Low complexity" evidence="1">
    <location>
        <begin position="594"/>
        <end position="607"/>
    </location>
</feature>
<gene>
    <name evidence="2" type="ORF">BCR35DRAFT_311224</name>
</gene>
<feature type="compositionally biased region" description="Acidic residues" evidence="1">
    <location>
        <begin position="563"/>
        <end position="577"/>
    </location>
</feature>
<evidence type="ECO:0000313" key="2">
    <source>
        <dbReference type="EMBL" id="ORY43253.1"/>
    </source>
</evidence>
<name>A0A1Y2C893_9BASI</name>
<feature type="compositionally biased region" description="Low complexity" evidence="1">
    <location>
        <begin position="173"/>
        <end position="195"/>
    </location>
</feature>
<accession>A0A1Y2C893</accession>
<feature type="compositionally biased region" description="Basic and acidic residues" evidence="1">
    <location>
        <begin position="252"/>
        <end position="264"/>
    </location>
</feature>
<proteinExistence type="predicted"/>
<evidence type="ECO:0000256" key="1">
    <source>
        <dbReference type="SAM" id="MobiDB-lite"/>
    </source>
</evidence>
<feature type="compositionally biased region" description="Pro residues" evidence="1">
    <location>
        <begin position="162"/>
        <end position="172"/>
    </location>
</feature>
<feature type="compositionally biased region" description="Acidic residues" evidence="1">
    <location>
        <begin position="214"/>
        <end position="225"/>
    </location>
</feature>
<comment type="caution">
    <text evidence="2">The sequence shown here is derived from an EMBL/GenBank/DDBJ whole genome shotgun (WGS) entry which is preliminary data.</text>
</comment>
<protein>
    <submittedName>
        <fullName evidence="2">Uncharacterized protein</fullName>
    </submittedName>
</protein>